<gene>
    <name evidence="3" type="ORF">TRAPUB_14353</name>
</gene>
<evidence type="ECO:0000259" key="2">
    <source>
        <dbReference type="Pfam" id="PF20151"/>
    </source>
</evidence>
<keyword evidence="4" id="KW-1185">Reference proteome</keyword>
<keyword evidence="1" id="KW-0812">Transmembrane</keyword>
<dbReference type="Pfam" id="PF20151">
    <property type="entry name" value="DUF6533"/>
    <property type="match status" value="1"/>
</dbReference>
<reference evidence="3 4" key="1">
    <citation type="submission" date="2016-10" db="EMBL/GenBank/DDBJ databases">
        <title>Genome sequence of the basidiomycete white-rot fungus Trametes pubescens.</title>
        <authorList>
            <person name="Makela M.R."/>
            <person name="Granchi Z."/>
            <person name="Peng M."/>
            <person name="De Vries R.P."/>
            <person name="Grigoriev I."/>
            <person name="Riley R."/>
            <person name="Hilden K."/>
        </authorList>
    </citation>
    <scope>NUCLEOTIDE SEQUENCE [LARGE SCALE GENOMIC DNA]</scope>
    <source>
        <strain evidence="3 4">FBCC735</strain>
    </source>
</reference>
<protein>
    <recommendedName>
        <fullName evidence="2">DUF6533 domain-containing protein</fullName>
    </recommendedName>
</protein>
<proteinExistence type="predicted"/>
<evidence type="ECO:0000256" key="1">
    <source>
        <dbReference type="SAM" id="Phobius"/>
    </source>
</evidence>
<feature type="transmembrane region" description="Helical" evidence="1">
    <location>
        <begin position="20"/>
        <end position="40"/>
    </location>
</feature>
<evidence type="ECO:0000313" key="3">
    <source>
        <dbReference type="EMBL" id="OJT09199.1"/>
    </source>
</evidence>
<feature type="transmembrane region" description="Helical" evidence="1">
    <location>
        <begin position="52"/>
        <end position="77"/>
    </location>
</feature>
<feature type="transmembrane region" description="Helical" evidence="1">
    <location>
        <begin position="120"/>
        <end position="140"/>
    </location>
</feature>
<name>A0A1M2VNM1_TRAPU</name>
<accession>A0A1M2VNM1</accession>
<dbReference type="OrthoDB" id="2756746at2759"/>
<keyword evidence="1" id="KW-1133">Transmembrane helix</keyword>
<feature type="domain" description="DUF6533" evidence="2">
    <location>
        <begin position="22"/>
        <end position="66"/>
    </location>
</feature>
<keyword evidence="1" id="KW-0472">Membrane</keyword>
<organism evidence="3 4">
    <name type="scientific">Trametes pubescens</name>
    <name type="common">White-rot fungus</name>
    <dbReference type="NCBI Taxonomy" id="154538"/>
    <lineage>
        <taxon>Eukaryota</taxon>
        <taxon>Fungi</taxon>
        <taxon>Dikarya</taxon>
        <taxon>Basidiomycota</taxon>
        <taxon>Agaricomycotina</taxon>
        <taxon>Agaricomycetes</taxon>
        <taxon>Polyporales</taxon>
        <taxon>Polyporaceae</taxon>
        <taxon>Trametes</taxon>
    </lineage>
</organism>
<sequence>MSSDDVAGLLSELDMANIDNLCIVSITALLLYDWAITLPVEQDVVWSHKMNVASVLYILARVCGPLYYLSTIVLLGFVNDTVPCKALVYVQDVSALLPYVVWAVFSTYRGYALSGRKGHVAAIIFTLTLVPIGVNMYYFVYTQPINYPPPTGCITNIAISDSTLTIVILSEGVIVAWTWKCTGLRLLCAIKAGGTPTLPSRPKSFREVLFENARFLLNLLSLRPPSDESADATDLFSTDVTGGLSTYTASDVVESFVHPDYGDGEDVTRRSAGSLHLV</sequence>
<comment type="caution">
    <text evidence="3">The sequence shown here is derived from an EMBL/GenBank/DDBJ whole genome shotgun (WGS) entry which is preliminary data.</text>
</comment>
<dbReference type="AlphaFoldDB" id="A0A1M2VNM1"/>
<dbReference type="InterPro" id="IPR045340">
    <property type="entry name" value="DUF6533"/>
</dbReference>
<feature type="transmembrane region" description="Helical" evidence="1">
    <location>
        <begin position="89"/>
        <end position="108"/>
    </location>
</feature>
<dbReference type="Proteomes" id="UP000184267">
    <property type="component" value="Unassembled WGS sequence"/>
</dbReference>
<evidence type="ECO:0000313" key="4">
    <source>
        <dbReference type="Proteomes" id="UP000184267"/>
    </source>
</evidence>
<dbReference type="EMBL" id="MNAD01000968">
    <property type="protein sequence ID" value="OJT09199.1"/>
    <property type="molecule type" value="Genomic_DNA"/>
</dbReference>